<dbReference type="PANTHER" id="PTHR22883">
    <property type="entry name" value="ZINC FINGER DHHC DOMAIN CONTAINING PROTEIN"/>
    <property type="match status" value="1"/>
</dbReference>
<evidence type="ECO:0000259" key="10">
    <source>
        <dbReference type="Pfam" id="PF01529"/>
    </source>
</evidence>
<dbReference type="FunCoup" id="A0A2R6RIR9">
    <property type="interactions" value="3020"/>
</dbReference>
<feature type="compositionally biased region" description="Polar residues" evidence="9">
    <location>
        <begin position="1"/>
        <end position="19"/>
    </location>
</feature>
<dbReference type="Proteomes" id="UP000241394">
    <property type="component" value="Chromosome LG5"/>
</dbReference>
<dbReference type="EC" id="2.3.1.225" evidence="8"/>
<proteinExistence type="inferred from homology"/>
<feature type="region of interest" description="Disordered" evidence="9">
    <location>
        <begin position="1"/>
        <end position="24"/>
    </location>
</feature>
<feature type="transmembrane region" description="Helical" evidence="8">
    <location>
        <begin position="84"/>
        <end position="105"/>
    </location>
</feature>
<dbReference type="GO" id="GO:0019706">
    <property type="term" value="F:protein-cysteine S-palmitoyltransferase activity"/>
    <property type="evidence" value="ECO:0007669"/>
    <property type="project" value="UniProtKB-EC"/>
</dbReference>
<protein>
    <recommendedName>
        <fullName evidence="8">S-acyltransferase</fullName>
        <ecNumber evidence="8">2.3.1.225</ecNumber>
    </recommendedName>
    <alternativeName>
        <fullName evidence="8">Palmitoyltransferase</fullName>
    </alternativeName>
</protein>
<dbReference type="OrthoDB" id="4096362at2759"/>
<evidence type="ECO:0000256" key="8">
    <source>
        <dbReference type="RuleBase" id="RU079119"/>
    </source>
</evidence>
<evidence type="ECO:0000313" key="12">
    <source>
        <dbReference type="Proteomes" id="UP000241394"/>
    </source>
</evidence>
<dbReference type="InterPro" id="IPR001594">
    <property type="entry name" value="Palmitoyltrfase_DHHC"/>
</dbReference>
<dbReference type="InParanoid" id="A0A2R6RIR9"/>
<evidence type="ECO:0000256" key="6">
    <source>
        <dbReference type="ARBA" id="ARBA00023136"/>
    </source>
</evidence>
<keyword evidence="4 8" id="KW-0812">Transmembrane</keyword>
<evidence type="ECO:0000256" key="5">
    <source>
        <dbReference type="ARBA" id="ARBA00022989"/>
    </source>
</evidence>
<organism evidence="11 12">
    <name type="scientific">Actinidia chinensis var. chinensis</name>
    <name type="common">Chinese soft-hair kiwi</name>
    <dbReference type="NCBI Taxonomy" id="1590841"/>
    <lineage>
        <taxon>Eukaryota</taxon>
        <taxon>Viridiplantae</taxon>
        <taxon>Streptophyta</taxon>
        <taxon>Embryophyta</taxon>
        <taxon>Tracheophyta</taxon>
        <taxon>Spermatophyta</taxon>
        <taxon>Magnoliopsida</taxon>
        <taxon>eudicotyledons</taxon>
        <taxon>Gunneridae</taxon>
        <taxon>Pentapetalae</taxon>
        <taxon>asterids</taxon>
        <taxon>Ericales</taxon>
        <taxon>Actinidiaceae</taxon>
        <taxon>Actinidia</taxon>
    </lineage>
</organism>
<evidence type="ECO:0000256" key="3">
    <source>
        <dbReference type="ARBA" id="ARBA00022679"/>
    </source>
</evidence>
<gene>
    <name evidence="11" type="ORF">CEY00_Acc05208</name>
</gene>
<dbReference type="Gramene" id="PSS29926">
    <property type="protein sequence ID" value="PSS29926"/>
    <property type="gene ID" value="CEY00_Acc05208"/>
</dbReference>
<comment type="similarity">
    <text evidence="2 8">Belongs to the DHHC palmitoyltransferase family.</text>
</comment>
<evidence type="ECO:0000256" key="9">
    <source>
        <dbReference type="SAM" id="MobiDB-lite"/>
    </source>
</evidence>
<dbReference type="InterPro" id="IPR039859">
    <property type="entry name" value="PFA4/ZDH16/20/ERF2-like"/>
</dbReference>
<evidence type="ECO:0000256" key="1">
    <source>
        <dbReference type="ARBA" id="ARBA00004127"/>
    </source>
</evidence>
<comment type="domain">
    <text evidence="8">The DHHC domain is required for palmitoyltransferase activity.</text>
</comment>
<dbReference type="Pfam" id="PF01529">
    <property type="entry name" value="DHHC"/>
    <property type="match status" value="1"/>
</dbReference>
<feature type="domain" description="Palmitoyltransferase DHHC" evidence="10">
    <location>
        <begin position="162"/>
        <end position="282"/>
    </location>
</feature>
<evidence type="ECO:0000256" key="4">
    <source>
        <dbReference type="ARBA" id="ARBA00022692"/>
    </source>
</evidence>
<dbReference type="EMBL" id="NKQK01000005">
    <property type="protein sequence ID" value="PSS29926.1"/>
    <property type="molecule type" value="Genomic_DNA"/>
</dbReference>
<feature type="transmembrane region" description="Helical" evidence="8">
    <location>
        <begin position="248"/>
        <end position="270"/>
    </location>
</feature>
<evidence type="ECO:0000313" key="11">
    <source>
        <dbReference type="EMBL" id="PSS29926.1"/>
    </source>
</evidence>
<name>A0A2R6RIR9_ACTCC</name>
<feature type="transmembrane region" description="Helical" evidence="8">
    <location>
        <begin position="206"/>
        <end position="227"/>
    </location>
</feature>
<dbReference type="PANTHER" id="PTHR22883:SF391">
    <property type="entry name" value="PROTEIN S-ACYLTRANSFERASE 3-RELATED"/>
    <property type="match status" value="1"/>
</dbReference>
<dbReference type="STRING" id="1590841.A0A2R6RIR9"/>
<keyword evidence="6 8" id="KW-0472">Membrane</keyword>
<keyword evidence="3 8" id="KW-0808">Transferase</keyword>
<reference evidence="11 12" key="1">
    <citation type="submission" date="2017-07" db="EMBL/GenBank/DDBJ databases">
        <title>An improved, manually edited Actinidia chinensis var. chinensis (kiwifruit) genome highlights the challenges associated with draft genomes and gene prediction in plants.</title>
        <authorList>
            <person name="Pilkington S."/>
            <person name="Crowhurst R."/>
            <person name="Hilario E."/>
            <person name="Nardozza S."/>
            <person name="Fraser L."/>
            <person name="Peng Y."/>
            <person name="Gunaseelan K."/>
            <person name="Simpson R."/>
            <person name="Tahir J."/>
            <person name="Deroles S."/>
            <person name="Templeton K."/>
            <person name="Luo Z."/>
            <person name="Davy M."/>
            <person name="Cheng C."/>
            <person name="Mcneilage M."/>
            <person name="Scaglione D."/>
            <person name="Liu Y."/>
            <person name="Zhang Q."/>
            <person name="Datson P."/>
            <person name="De Silva N."/>
            <person name="Gardiner S."/>
            <person name="Bassett H."/>
            <person name="Chagne D."/>
            <person name="Mccallum J."/>
            <person name="Dzierzon H."/>
            <person name="Deng C."/>
            <person name="Wang Y.-Y."/>
            <person name="Barron N."/>
            <person name="Manako K."/>
            <person name="Bowen J."/>
            <person name="Foster T."/>
            <person name="Erridge Z."/>
            <person name="Tiffin H."/>
            <person name="Waite C."/>
            <person name="Davies K."/>
            <person name="Grierson E."/>
            <person name="Laing W."/>
            <person name="Kirk R."/>
            <person name="Chen X."/>
            <person name="Wood M."/>
            <person name="Montefiori M."/>
            <person name="Brummell D."/>
            <person name="Schwinn K."/>
            <person name="Catanach A."/>
            <person name="Fullerton C."/>
            <person name="Li D."/>
            <person name="Meiyalaghan S."/>
            <person name="Nieuwenhuizen N."/>
            <person name="Read N."/>
            <person name="Prakash R."/>
            <person name="Hunter D."/>
            <person name="Zhang H."/>
            <person name="Mckenzie M."/>
            <person name="Knabel M."/>
            <person name="Harris A."/>
            <person name="Allan A."/>
            <person name="Chen A."/>
            <person name="Janssen B."/>
            <person name="Plunkett B."/>
            <person name="Dwamena C."/>
            <person name="Voogd C."/>
            <person name="Leif D."/>
            <person name="Lafferty D."/>
            <person name="Souleyre E."/>
            <person name="Varkonyi-Gasic E."/>
            <person name="Gambi F."/>
            <person name="Hanley J."/>
            <person name="Yao J.-L."/>
            <person name="Cheung J."/>
            <person name="David K."/>
            <person name="Warren B."/>
            <person name="Marsh K."/>
            <person name="Snowden K."/>
            <person name="Lin-Wang K."/>
            <person name="Brian L."/>
            <person name="Martinez-Sanchez M."/>
            <person name="Wang M."/>
            <person name="Ileperuma N."/>
            <person name="Macnee N."/>
            <person name="Campin R."/>
            <person name="Mcatee P."/>
            <person name="Drummond R."/>
            <person name="Espley R."/>
            <person name="Ireland H."/>
            <person name="Wu R."/>
            <person name="Atkinson R."/>
            <person name="Karunairetnam S."/>
            <person name="Bulley S."/>
            <person name="Chunkath S."/>
            <person name="Hanley Z."/>
            <person name="Storey R."/>
            <person name="Thrimawithana A."/>
            <person name="Thomson S."/>
            <person name="David C."/>
            <person name="Testolin R."/>
        </authorList>
    </citation>
    <scope>NUCLEOTIDE SEQUENCE [LARGE SCALE GENOMIC DNA]</scope>
    <source>
        <strain evidence="12">cv. Red5</strain>
        <tissue evidence="11">Young leaf</tissue>
    </source>
</reference>
<dbReference type="AlphaFoldDB" id="A0A2R6RIR9"/>
<evidence type="ECO:0000256" key="2">
    <source>
        <dbReference type="ARBA" id="ARBA00008574"/>
    </source>
</evidence>
<sequence>MIENNNLNLGPSSSTNTAMPHNKPKPKRLYQVWKGSNRFLWGGRLIFGPDIASLFLSTFVIAGPAIAFCIKIYHNISADKAKDLWYVVLVVGSILTILDITFLFLTSSRDPGIVPRNTRPPESDEAYDLTTPSMEWINGRTPHLKLPRTKDVIVNGYTVKVKYCDTCLIYRPPRVSHCSICNNCVQRFDHHCPWVGQCIGIRNYRFFYMFILTSAILCVYVFVFSWINIIQQEGTILKAMSRDVLSDFLILYCFIAVWFVGGLTVFHFYLTCTNQTTYENFRYRYDKKENPYSKGMLNNLREIFISNTPPSLNDFRALVQECENTVTEPTTPKSLGIPKEKIDIEMGTKHAEDNGFSLPEILRNLDYNGIECRVRTKEGNGRKDSDPFFFPVEIEGMEMEELRDAIQISTAEHVAHTDKENLIVENEAGVEGRADDSHQTMTTNCQN</sequence>
<feature type="transmembrane region" description="Helical" evidence="8">
    <location>
        <begin position="51"/>
        <end position="72"/>
    </location>
</feature>
<dbReference type="GO" id="GO:0005783">
    <property type="term" value="C:endoplasmic reticulum"/>
    <property type="evidence" value="ECO:0007669"/>
    <property type="project" value="TreeGrafter"/>
</dbReference>
<reference evidence="12" key="2">
    <citation type="journal article" date="2018" name="BMC Genomics">
        <title>A manually annotated Actinidia chinensis var. chinensis (kiwifruit) genome highlights the challenges associated with draft genomes and gene prediction in plants.</title>
        <authorList>
            <person name="Pilkington S.M."/>
            <person name="Crowhurst R."/>
            <person name="Hilario E."/>
            <person name="Nardozza S."/>
            <person name="Fraser L."/>
            <person name="Peng Y."/>
            <person name="Gunaseelan K."/>
            <person name="Simpson R."/>
            <person name="Tahir J."/>
            <person name="Deroles S.C."/>
            <person name="Templeton K."/>
            <person name="Luo Z."/>
            <person name="Davy M."/>
            <person name="Cheng C."/>
            <person name="McNeilage M."/>
            <person name="Scaglione D."/>
            <person name="Liu Y."/>
            <person name="Zhang Q."/>
            <person name="Datson P."/>
            <person name="De Silva N."/>
            <person name="Gardiner S.E."/>
            <person name="Bassett H."/>
            <person name="Chagne D."/>
            <person name="McCallum J."/>
            <person name="Dzierzon H."/>
            <person name="Deng C."/>
            <person name="Wang Y.Y."/>
            <person name="Barron L."/>
            <person name="Manako K."/>
            <person name="Bowen J."/>
            <person name="Foster T.M."/>
            <person name="Erridge Z.A."/>
            <person name="Tiffin H."/>
            <person name="Waite C.N."/>
            <person name="Davies K.M."/>
            <person name="Grierson E.P."/>
            <person name="Laing W.A."/>
            <person name="Kirk R."/>
            <person name="Chen X."/>
            <person name="Wood M."/>
            <person name="Montefiori M."/>
            <person name="Brummell D.A."/>
            <person name="Schwinn K.E."/>
            <person name="Catanach A."/>
            <person name="Fullerton C."/>
            <person name="Li D."/>
            <person name="Meiyalaghan S."/>
            <person name="Nieuwenhuizen N."/>
            <person name="Read N."/>
            <person name="Prakash R."/>
            <person name="Hunter D."/>
            <person name="Zhang H."/>
            <person name="McKenzie M."/>
            <person name="Knabel M."/>
            <person name="Harris A."/>
            <person name="Allan A.C."/>
            <person name="Gleave A."/>
            <person name="Chen A."/>
            <person name="Janssen B.J."/>
            <person name="Plunkett B."/>
            <person name="Ampomah-Dwamena C."/>
            <person name="Voogd C."/>
            <person name="Leif D."/>
            <person name="Lafferty D."/>
            <person name="Souleyre E.J.F."/>
            <person name="Varkonyi-Gasic E."/>
            <person name="Gambi F."/>
            <person name="Hanley J."/>
            <person name="Yao J.L."/>
            <person name="Cheung J."/>
            <person name="David K.M."/>
            <person name="Warren B."/>
            <person name="Marsh K."/>
            <person name="Snowden K.C."/>
            <person name="Lin-Wang K."/>
            <person name="Brian L."/>
            <person name="Martinez-Sanchez M."/>
            <person name="Wang M."/>
            <person name="Ileperuma N."/>
            <person name="Macnee N."/>
            <person name="Campin R."/>
            <person name="McAtee P."/>
            <person name="Drummond R.S.M."/>
            <person name="Espley R.V."/>
            <person name="Ireland H.S."/>
            <person name="Wu R."/>
            <person name="Atkinson R.G."/>
            <person name="Karunairetnam S."/>
            <person name="Bulley S."/>
            <person name="Chunkath S."/>
            <person name="Hanley Z."/>
            <person name="Storey R."/>
            <person name="Thrimawithana A.H."/>
            <person name="Thomson S."/>
            <person name="David C."/>
            <person name="Testolin R."/>
            <person name="Huang H."/>
            <person name="Hellens R.P."/>
            <person name="Schaffer R.J."/>
        </authorList>
    </citation>
    <scope>NUCLEOTIDE SEQUENCE [LARGE SCALE GENOMIC DNA]</scope>
    <source>
        <strain evidence="12">cv. Red5</strain>
    </source>
</reference>
<keyword evidence="5 8" id="KW-1133">Transmembrane helix</keyword>
<accession>A0A2R6RIR9</accession>
<evidence type="ECO:0000256" key="7">
    <source>
        <dbReference type="ARBA" id="ARBA00023315"/>
    </source>
</evidence>
<comment type="catalytic activity">
    <reaction evidence="8">
        <text>L-cysteinyl-[protein] + hexadecanoyl-CoA = S-hexadecanoyl-L-cysteinyl-[protein] + CoA</text>
        <dbReference type="Rhea" id="RHEA:36683"/>
        <dbReference type="Rhea" id="RHEA-COMP:10131"/>
        <dbReference type="Rhea" id="RHEA-COMP:11032"/>
        <dbReference type="ChEBI" id="CHEBI:29950"/>
        <dbReference type="ChEBI" id="CHEBI:57287"/>
        <dbReference type="ChEBI" id="CHEBI:57379"/>
        <dbReference type="ChEBI" id="CHEBI:74151"/>
        <dbReference type="EC" id="2.3.1.225"/>
    </reaction>
</comment>
<comment type="caution">
    <text evidence="11">The sequence shown here is derived from an EMBL/GenBank/DDBJ whole genome shotgun (WGS) entry which is preliminary data.</text>
</comment>
<dbReference type="PROSITE" id="PS50216">
    <property type="entry name" value="DHHC"/>
    <property type="match status" value="1"/>
</dbReference>
<keyword evidence="12" id="KW-1185">Reference proteome</keyword>
<dbReference type="OMA" id="WINIVQE"/>
<dbReference type="GO" id="GO:0006612">
    <property type="term" value="P:protein targeting to membrane"/>
    <property type="evidence" value="ECO:0007669"/>
    <property type="project" value="TreeGrafter"/>
</dbReference>
<dbReference type="GO" id="GO:0005794">
    <property type="term" value="C:Golgi apparatus"/>
    <property type="evidence" value="ECO:0007669"/>
    <property type="project" value="TreeGrafter"/>
</dbReference>
<keyword evidence="7 8" id="KW-0012">Acyltransferase</keyword>
<comment type="subcellular location">
    <subcellularLocation>
        <location evidence="1">Endomembrane system</location>
        <topology evidence="1">Multi-pass membrane protein</topology>
    </subcellularLocation>
</comment>